<keyword evidence="2" id="KW-1185">Reference proteome</keyword>
<dbReference type="EMBL" id="BAABIQ010000022">
    <property type="protein sequence ID" value="GAA4789885.1"/>
    <property type="molecule type" value="Genomic_DNA"/>
</dbReference>
<dbReference type="Proteomes" id="UP001501411">
    <property type="component" value="Unassembled WGS sequence"/>
</dbReference>
<accession>A0ABP9B2X4</accession>
<reference evidence="2" key="1">
    <citation type="journal article" date="2019" name="Int. J. Syst. Evol. Microbiol.">
        <title>The Global Catalogue of Microorganisms (GCM) 10K type strain sequencing project: providing services to taxonomists for standard genome sequencing and annotation.</title>
        <authorList>
            <consortium name="The Broad Institute Genomics Platform"/>
            <consortium name="The Broad Institute Genome Sequencing Center for Infectious Disease"/>
            <person name="Wu L."/>
            <person name="Ma J."/>
        </authorList>
    </citation>
    <scope>NUCLEOTIDE SEQUENCE [LARGE SCALE GENOMIC DNA]</scope>
    <source>
        <strain evidence="2">JCM 18200</strain>
    </source>
</reference>
<organism evidence="1 2">
    <name type="scientific">Olivibacter ginsenosidimutans</name>
    <dbReference type="NCBI Taxonomy" id="1176537"/>
    <lineage>
        <taxon>Bacteria</taxon>
        <taxon>Pseudomonadati</taxon>
        <taxon>Bacteroidota</taxon>
        <taxon>Sphingobacteriia</taxon>
        <taxon>Sphingobacteriales</taxon>
        <taxon>Sphingobacteriaceae</taxon>
        <taxon>Olivibacter</taxon>
    </lineage>
</organism>
<comment type="caution">
    <text evidence="1">The sequence shown here is derived from an EMBL/GenBank/DDBJ whole genome shotgun (WGS) entry which is preliminary data.</text>
</comment>
<name>A0ABP9B2X4_9SPHI</name>
<gene>
    <name evidence="1" type="ORF">GCM10023231_17290</name>
</gene>
<evidence type="ECO:0000313" key="1">
    <source>
        <dbReference type="EMBL" id="GAA4789885.1"/>
    </source>
</evidence>
<proteinExistence type="predicted"/>
<evidence type="ECO:0000313" key="2">
    <source>
        <dbReference type="Proteomes" id="UP001501411"/>
    </source>
</evidence>
<protein>
    <submittedName>
        <fullName evidence="1">Uncharacterized protein</fullName>
    </submittedName>
</protein>
<sequence>MKSKLKGLFLFIIATFLLGLSRKDLLYGWIDDWYMRKKIAETKSQNPNELRFETQKLDYDSLQKSFKNPNLYFEVVRLGHIDFNSYKRNVKKVEDGDIAENASESN</sequence>
<dbReference type="RefSeq" id="WP_345231367.1">
    <property type="nucleotide sequence ID" value="NZ_BAABIQ010000022.1"/>
</dbReference>